<dbReference type="GO" id="GO:0046872">
    <property type="term" value="F:metal ion binding"/>
    <property type="evidence" value="ECO:0007669"/>
    <property type="project" value="UniProtKB-KW"/>
</dbReference>
<dbReference type="Gene3D" id="3.20.20.140">
    <property type="entry name" value="Metal-dependent hydrolases"/>
    <property type="match status" value="1"/>
</dbReference>
<name>A0A382AMA3_9ZZZZ</name>
<keyword evidence="1" id="KW-0479">Metal-binding</keyword>
<dbReference type="EMBL" id="UINC01025954">
    <property type="protein sequence ID" value="SVB02524.1"/>
    <property type="molecule type" value="Genomic_DNA"/>
</dbReference>
<accession>A0A382AMA3</accession>
<dbReference type="NCBIfam" id="TIGR00010">
    <property type="entry name" value="YchF/TatD family DNA exonuclease"/>
    <property type="match status" value="1"/>
</dbReference>
<dbReference type="PANTHER" id="PTHR46124">
    <property type="entry name" value="D-AMINOACYL-TRNA DEACYLASE"/>
    <property type="match status" value="1"/>
</dbReference>
<dbReference type="CDD" id="cd01310">
    <property type="entry name" value="TatD_DNAse"/>
    <property type="match status" value="1"/>
</dbReference>
<proteinExistence type="predicted"/>
<evidence type="ECO:0000313" key="3">
    <source>
        <dbReference type="EMBL" id="SVB02524.1"/>
    </source>
</evidence>
<dbReference type="InterPro" id="IPR032466">
    <property type="entry name" value="Metal_Hydrolase"/>
</dbReference>
<protein>
    <submittedName>
        <fullName evidence="3">Uncharacterized protein</fullName>
    </submittedName>
</protein>
<evidence type="ECO:0000256" key="1">
    <source>
        <dbReference type="ARBA" id="ARBA00022723"/>
    </source>
</evidence>
<reference evidence="3" key="1">
    <citation type="submission" date="2018-05" db="EMBL/GenBank/DDBJ databases">
        <authorList>
            <person name="Lanie J.A."/>
            <person name="Ng W.-L."/>
            <person name="Kazmierczak K.M."/>
            <person name="Andrzejewski T.M."/>
            <person name="Davidsen T.M."/>
            <person name="Wayne K.J."/>
            <person name="Tettelin H."/>
            <person name="Glass J.I."/>
            <person name="Rusch D."/>
            <person name="Podicherti R."/>
            <person name="Tsui H.-C.T."/>
            <person name="Winkler M.E."/>
        </authorList>
    </citation>
    <scope>NUCLEOTIDE SEQUENCE</scope>
</reference>
<dbReference type="GO" id="GO:0005829">
    <property type="term" value="C:cytosol"/>
    <property type="evidence" value="ECO:0007669"/>
    <property type="project" value="TreeGrafter"/>
</dbReference>
<dbReference type="AlphaFoldDB" id="A0A382AMA3"/>
<sequence>MLDSHCHLADEAFRDDLPEVVTRAQQAGVETALCILAAGDADEEARAEVLRDLWPSVSFACGIHPHQASTWAGREDDSAAHVRGIVEQQNDVRAIGEIGLDYHYDFAPIELQRKVFASQVALARELRMPLVIHSREAEADTWAILREAGDEVAGVLHCFTGDAKAAEQALALGLHISFSGIVTFSRAEALRDIAGWIPEDRLLVETDSPYLAPVPHRGHRNEPAWVQKVVEVVAGARRVDSSLIAAAVQRNFSALFRV</sequence>
<gene>
    <name evidence="3" type="ORF">METZ01_LOCUS155378</name>
</gene>
<dbReference type="Pfam" id="PF01026">
    <property type="entry name" value="TatD_DNase"/>
    <property type="match status" value="1"/>
</dbReference>
<organism evidence="3">
    <name type="scientific">marine metagenome</name>
    <dbReference type="NCBI Taxonomy" id="408172"/>
    <lineage>
        <taxon>unclassified sequences</taxon>
        <taxon>metagenomes</taxon>
        <taxon>ecological metagenomes</taxon>
    </lineage>
</organism>
<dbReference type="InterPro" id="IPR015991">
    <property type="entry name" value="TatD/YcfH-like"/>
</dbReference>
<dbReference type="PIRSF" id="PIRSF005902">
    <property type="entry name" value="DNase_TatD"/>
    <property type="match status" value="1"/>
</dbReference>
<dbReference type="GO" id="GO:0004536">
    <property type="term" value="F:DNA nuclease activity"/>
    <property type="evidence" value="ECO:0007669"/>
    <property type="project" value="InterPro"/>
</dbReference>
<evidence type="ECO:0000256" key="2">
    <source>
        <dbReference type="ARBA" id="ARBA00022801"/>
    </source>
</evidence>
<keyword evidence="2" id="KW-0378">Hydrolase</keyword>
<dbReference type="FunFam" id="3.20.20.140:FF:000005">
    <property type="entry name" value="TatD family hydrolase"/>
    <property type="match status" value="1"/>
</dbReference>
<dbReference type="GO" id="GO:0016788">
    <property type="term" value="F:hydrolase activity, acting on ester bonds"/>
    <property type="evidence" value="ECO:0007669"/>
    <property type="project" value="InterPro"/>
</dbReference>
<dbReference type="InterPro" id="IPR001130">
    <property type="entry name" value="TatD-like"/>
</dbReference>
<dbReference type="PANTHER" id="PTHR46124:SF2">
    <property type="entry name" value="D-AMINOACYL-TRNA DEACYLASE"/>
    <property type="match status" value="1"/>
</dbReference>
<dbReference type="SUPFAM" id="SSF51556">
    <property type="entry name" value="Metallo-dependent hydrolases"/>
    <property type="match status" value="1"/>
</dbReference>